<dbReference type="OrthoDB" id="3176171at2759"/>
<reference evidence="2 3" key="2">
    <citation type="journal article" date="2004" name="Nature">
        <title>Finishing the euchromatic sequence of the human genome.</title>
        <authorList>
            <consortium name="International Human Genome Sequencing Consortium"/>
        </authorList>
    </citation>
    <scope>NUCLEOTIDE SEQUENCE [LARGE SCALE GENOMIC DNA]</scope>
</reference>
<evidence type="ECO:0000313" key="3">
    <source>
        <dbReference type="Proteomes" id="UP000005640"/>
    </source>
</evidence>
<dbReference type="Ensembl" id="ENST00000676352.1">
    <property type="protein sequence ID" value="ENSP00000501978.1"/>
    <property type="gene ID" value="ENSG00000155980.13"/>
</dbReference>
<feature type="non-terminal residue" evidence="2">
    <location>
        <position position="1"/>
    </location>
</feature>
<dbReference type="AlphaFoldDB" id="A0A6Q8PFV6"/>
<keyword evidence="3" id="KW-1185">Reference proteome</keyword>
<dbReference type="Ensembl" id="ENST00000676352.1">
    <property type="protein sequence ID" value="ENSP00000501978.1"/>
    <property type="gene ID" value="ENSG00000155980.14"/>
</dbReference>
<keyword evidence="4 5" id="KW-1267">Proteomics identification</keyword>
<evidence type="ECO:0000313" key="2">
    <source>
        <dbReference type="Ensembl" id="ENSP00000501978.1"/>
    </source>
</evidence>
<reference evidence="2" key="4">
    <citation type="submission" date="2025-08" db="UniProtKB">
        <authorList>
            <consortium name="Ensembl"/>
        </authorList>
    </citation>
    <scope>IDENTIFICATION</scope>
</reference>
<dbReference type="Proteomes" id="UP000005640">
    <property type="component" value="Chromosome 12"/>
</dbReference>
<proteinExistence type="evidence at protein level"/>
<dbReference type="HGNC" id="HGNC:6323">
    <property type="gene designation" value="KIF5A"/>
</dbReference>
<dbReference type="SMR" id="A0A6Q8PFV6"/>
<dbReference type="GeneTree" id="ENSGT00940000159439"/>
<gene>
    <name evidence="2" type="primary">KIF5A</name>
</gene>
<dbReference type="Bgee" id="ENSG00000155980">
    <property type="expression patterns" value="Expressed in right frontal lobe and 130 other cell types or tissues"/>
</dbReference>
<sequence length="132" mass="15115">MLVSTRGDNEKVQRELSHLQSENDAAKDEVKEVLQALEELAVNYDQKSQEVEEKSQQNQLLVDELSQKVPVEISGAIEEEFTVARLYISKIKSEVKSVVKRCRQLENLQVECHRKMEVTGRELSSCQLLISQ</sequence>
<organism evidence="2 3">
    <name type="scientific">Homo sapiens</name>
    <name type="common">Human</name>
    <dbReference type="NCBI Taxonomy" id="9606"/>
    <lineage>
        <taxon>Eukaryota</taxon>
        <taxon>Metazoa</taxon>
        <taxon>Chordata</taxon>
        <taxon>Craniata</taxon>
        <taxon>Vertebrata</taxon>
        <taxon>Euteleostomi</taxon>
        <taxon>Mammalia</taxon>
        <taxon>Eutheria</taxon>
        <taxon>Euarchontoglires</taxon>
        <taxon>Primates</taxon>
        <taxon>Haplorrhini</taxon>
        <taxon>Catarrhini</taxon>
        <taxon>Hominidae</taxon>
        <taxon>Homo</taxon>
    </lineage>
</organism>
<accession>A0A6Q8PFV6</accession>
<evidence type="ECO:0007829" key="5">
    <source>
        <dbReference type="ProteomicsDB" id="A0A6Q8PFV6"/>
    </source>
</evidence>
<evidence type="ECO:0000256" key="1">
    <source>
        <dbReference type="SAM" id="MobiDB-lite"/>
    </source>
</evidence>
<reference evidence="2 3" key="3">
    <citation type="journal article" date="2006" name="Nature">
        <title>The finished DNA sequence of human chromosome 12.</title>
        <authorList>
            <consortium name="Baylor College of Medicine Human Genome Sequencing Center Sequence Production Team"/>
            <person name="Scherer S.E."/>
            <person name="Muzny D.M."/>
            <person name="Buhay C.J."/>
            <person name="Chen R."/>
            <person name="Cree A."/>
            <person name="Ding Y."/>
            <person name="Dugan-Rocha S."/>
            <person name="Gill R."/>
            <person name="Gunaratne P."/>
            <person name="Harris R.A."/>
            <person name="Hawes A.C."/>
            <person name="Hernandez J."/>
            <person name="Hodgson A.V."/>
            <person name="Hume J."/>
            <person name="Jackson A."/>
            <person name="Khan Z.M."/>
            <person name="Kovar-Smith C."/>
            <person name="Lewis L.R."/>
            <person name="Lozado R.J."/>
            <person name="Metzker M.L."/>
            <person name="Milosavljevic A."/>
            <person name="Miner G.R."/>
            <person name="Montgomery K.T."/>
            <person name="Morgan M.B."/>
            <person name="Nazareth L.V."/>
            <person name="Scott G."/>
            <person name="Sodergren E."/>
            <person name="Song X.Z."/>
            <person name="Steffen D."/>
            <person name="Lovering R.C."/>
            <person name="Wheeler D.A."/>
            <person name="Worley K.C."/>
            <person name="Yuan Y."/>
            <person name="Zhang Z."/>
            <person name="Adams C.Q."/>
            <person name="Ansari-Lari M.A."/>
            <person name="Ayele M."/>
            <person name="Brown M.J."/>
            <person name="Chen G."/>
            <person name="Chen Z."/>
            <person name="Clerc-Blankenburg K.P."/>
            <person name="Davis C."/>
            <person name="Delgado O."/>
            <person name="Dinh H.H."/>
            <person name="Draper H."/>
            <person name="Gonzalez-Garay M.L."/>
            <person name="Havlak P."/>
            <person name="Jackson L.R."/>
            <person name="Jacob L.S."/>
            <person name="Kelly S.H."/>
            <person name="Li L."/>
            <person name="Li Z."/>
            <person name="Liu J."/>
            <person name="Liu W."/>
            <person name="Lu J."/>
            <person name="Maheshwari M."/>
            <person name="Nguyen B.V."/>
            <person name="Okwuonu G.O."/>
            <person name="Pasternak S."/>
            <person name="Perez L.M."/>
            <person name="Plopper F.J."/>
            <person name="Santibanez J."/>
            <person name="Shen H."/>
            <person name="Tabor P.E."/>
            <person name="Verduzco D."/>
            <person name="Waldron L."/>
            <person name="Wang Q."/>
            <person name="Williams G.A."/>
            <person name="Zhang J."/>
            <person name="Zhou J."/>
            <person name="Allen C.C."/>
            <person name="Amin A.G."/>
            <person name="Anyalebechi V."/>
            <person name="Bailey M."/>
            <person name="Barbaria J.A."/>
            <person name="Bimage K.E."/>
            <person name="Bryant N.P."/>
            <person name="Burch P.E."/>
            <person name="Burkett C.E."/>
            <person name="Burrell K.L."/>
            <person name="Calderon E."/>
            <person name="Cardenas V."/>
            <person name="Carter K."/>
            <person name="Casias K."/>
            <person name="Cavazos I."/>
            <person name="Cavazos S.R."/>
            <person name="Ceasar H."/>
            <person name="Chacko J."/>
            <person name="Chan S.N."/>
            <person name="Chavez D."/>
            <person name="Christopoulos C."/>
            <person name="Chu J."/>
            <person name="Cockrell R."/>
            <person name="Cox C.D."/>
            <person name="Dang M."/>
            <person name="Dathorne S.R."/>
            <person name="David R."/>
            <person name="Davis C.M."/>
            <person name="Davy-Carroll L."/>
            <person name="Deshazo D.R."/>
            <person name="Donlin J.E."/>
            <person name="D'Souza L."/>
            <person name="Eaves K.A."/>
            <person name="Egan A."/>
            <person name="Emery-Cohen A.J."/>
            <person name="Escotto M."/>
            <person name="Flagg N."/>
            <person name="Forbes L.D."/>
            <person name="Gabisi A.M."/>
            <person name="Garza M."/>
            <person name="Hamilton C."/>
            <person name="Henderson N."/>
            <person name="Hernandez O."/>
            <person name="Hines S."/>
            <person name="Hogues M.E."/>
            <person name="Huang M."/>
            <person name="Idlebird D.G."/>
            <person name="Johnson R."/>
            <person name="Jolivet A."/>
            <person name="Jones S."/>
            <person name="Kagan R."/>
            <person name="King L.M."/>
            <person name="Leal B."/>
            <person name="Lebow H."/>
            <person name="Lee S."/>
            <person name="LeVan J.M."/>
            <person name="Lewis L.C."/>
            <person name="London P."/>
            <person name="Lorensuhewa L.M."/>
            <person name="Loulseged H."/>
            <person name="Lovett D.A."/>
            <person name="Lucier A."/>
            <person name="Lucier R.L."/>
            <person name="Ma J."/>
            <person name="Madu R.C."/>
            <person name="Mapua P."/>
            <person name="Martindale A.D."/>
            <person name="Martinez E."/>
            <person name="Massey E."/>
            <person name="Mawhiney S."/>
            <person name="Meador M.G."/>
            <person name="Mendez S."/>
            <person name="Mercado C."/>
            <person name="Mercado I.C."/>
            <person name="Merritt C.E."/>
            <person name="Miner Z.L."/>
            <person name="Minja E."/>
            <person name="Mitchell T."/>
            <person name="Mohabbat F."/>
            <person name="Mohabbat K."/>
            <person name="Montgomery B."/>
            <person name="Moore N."/>
            <person name="Morris S."/>
            <person name="Munidasa M."/>
            <person name="Ngo R.N."/>
            <person name="Nguyen N.B."/>
            <person name="Nickerson E."/>
            <person name="Nwaokelemeh O.O."/>
            <person name="Nwokenkwo S."/>
            <person name="Obregon M."/>
            <person name="Oguh M."/>
            <person name="Oragunye N."/>
            <person name="Oviedo R.J."/>
            <person name="Parish B.J."/>
            <person name="Parker D.N."/>
            <person name="Parrish J."/>
            <person name="Parks K.L."/>
            <person name="Paul H.A."/>
            <person name="Payton B.A."/>
            <person name="Perez A."/>
            <person name="Perrin W."/>
            <person name="Pickens A."/>
            <person name="Primus E.L."/>
            <person name="Pu L.L."/>
            <person name="Puazo M."/>
            <person name="Quiles M.M."/>
            <person name="Quiroz J.B."/>
            <person name="Rabata D."/>
            <person name="Reeves K."/>
            <person name="Ruiz S.J."/>
            <person name="Shao H."/>
            <person name="Sisson I."/>
            <person name="Sonaike T."/>
            <person name="Sorelle R.P."/>
            <person name="Sutton A.E."/>
            <person name="Svatek A.F."/>
            <person name="Svetz L.A."/>
            <person name="Tamerisa K.S."/>
            <person name="Taylor T.R."/>
            <person name="Teague B."/>
            <person name="Thomas N."/>
            <person name="Thorn R.D."/>
            <person name="Trejos Z.Y."/>
            <person name="Trevino B.K."/>
            <person name="Ukegbu O.N."/>
            <person name="Urban J.B."/>
            <person name="Vasquez L.I."/>
            <person name="Vera V.A."/>
            <person name="Villasana D.M."/>
            <person name="Wang L."/>
            <person name="Ward-Moore S."/>
            <person name="Warren J.T."/>
            <person name="Wei X."/>
            <person name="White F."/>
            <person name="Williamson A.L."/>
            <person name="Wleczyk R."/>
            <person name="Wooden H.S."/>
            <person name="Wooden S.H."/>
            <person name="Yen J."/>
            <person name="Yoon L."/>
            <person name="Yoon V."/>
            <person name="Zorrilla S.E."/>
            <person name="Nelson D."/>
            <person name="Kucherlapati R."/>
            <person name="Weinstock G."/>
            <person name="Gibbs R.A."/>
            <person name="null."/>
        </authorList>
    </citation>
    <scope>NUCLEOTIDE SEQUENCE [LARGE SCALE GENOMIC DNA]</scope>
</reference>
<dbReference type="MassIVE" id="A0A6Q8PFV6"/>
<feature type="non-terminal residue" evidence="2">
    <location>
        <position position="132"/>
    </location>
</feature>
<name>A0A6Q8PFV6_HUMAN</name>
<reference evidence="2" key="5">
    <citation type="submission" date="2025-09" db="UniProtKB">
        <authorList>
            <consortium name="Ensembl"/>
        </authorList>
    </citation>
    <scope>IDENTIFICATION</scope>
</reference>
<reference evidence="2 3" key="1">
    <citation type="journal article" date="2001" name="Nature">
        <title>Initial sequencing and analysis of the human genome.</title>
        <authorList>
            <consortium name="International Human Genome Sequencing Consortium"/>
            <person name="Lander E.S."/>
            <person name="Linton L.M."/>
            <person name="Birren B."/>
            <person name="Nusbaum C."/>
            <person name="Zody M.C."/>
            <person name="Baldwin J."/>
            <person name="Devon K."/>
            <person name="Dewar K."/>
            <person name="Doyle M."/>
            <person name="FitzHugh W."/>
            <person name="Funke R."/>
            <person name="Gage D."/>
            <person name="Harris K."/>
            <person name="Heaford A."/>
            <person name="Howland J."/>
            <person name="Kann L."/>
            <person name="Lehoczky J."/>
            <person name="LeVine R."/>
            <person name="McEwan P."/>
            <person name="McKernan K."/>
            <person name="Meldrim J."/>
            <person name="Mesirov J.P."/>
            <person name="Miranda C."/>
            <person name="Morris W."/>
            <person name="Naylor J."/>
            <person name="Raymond C."/>
            <person name="Rosetti M."/>
            <person name="Santos R."/>
            <person name="Sheridan A."/>
            <person name="Sougnez C."/>
            <person name="Stange-Thomann N."/>
            <person name="Stojanovic N."/>
            <person name="Subramanian A."/>
            <person name="Wyman D."/>
            <person name="Rogers J."/>
            <person name="Sulston J."/>
            <person name="Ainscough R."/>
            <person name="Beck S."/>
            <person name="Bentley D."/>
            <person name="Burton J."/>
            <person name="Clee C."/>
            <person name="Carter N."/>
            <person name="Coulson A."/>
            <person name="Deadman R."/>
            <person name="Deloukas P."/>
            <person name="Dunham A."/>
            <person name="Dunham I."/>
            <person name="Durbin R."/>
            <person name="French L."/>
            <person name="Grafham D."/>
            <person name="Gregory S."/>
            <person name="Hubbard T."/>
            <person name="Humphray S."/>
            <person name="Hunt A."/>
            <person name="Jones M."/>
            <person name="Lloyd C."/>
            <person name="McMurray A."/>
            <person name="Matthews L."/>
            <person name="Mercer S."/>
            <person name="Milne S."/>
            <person name="Mullikin J.C."/>
            <person name="Mungall A."/>
            <person name="Plumb R."/>
            <person name="Ross M."/>
            <person name="Shownkeen R."/>
            <person name="Sims S."/>
            <person name="Waterston R.H."/>
            <person name="Wilson R.K."/>
            <person name="Hillier L.W."/>
            <person name="McPherson J.D."/>
            <person name="Marra M.A."/>
            <person name="Mardis E.R."/>
            <person name="Fulton L.A."/>
            <person name="Chinwalla A.T."/>
            <person name="Pepin K.H."/>
            <person name="Gish W.R."/>
            <person name="Chissoe S.L."/>
            <person name="Wendl M.C."/>
            <person name="Delehaunty K.D."/>
            <person name="Miner T.L."/>
            <person name="Delehaunty A."/>
            <person name="Kramer J.B."/>
            <person name="Cook L.L."/>
            <person name="Fulton R.S."/>
            <person name="Johnson D.L."/>
            <person name="Minx P.J."/>
            <person name="Clifton S.W."/>
            <person name="Hawkins T."/>
            <person name="Branscomb E."/>
            <person name="Predki P."/>
            <person name="Richardson P."/>
            <person name="Wenning S."/>
            <person name="Slezak T."/>
            <person name="Doggett N."/>
            <person name="Cheng J.F."/>
            <person name="Olsen A."/>
            <person name="Lucas S."/>
            <person name="Elkin C."/>
            <person name="Uberbacher E."/>
            <person name="Frazier M."/>
            <person name="Gibbs R.A."/>
            <person name="Muzny D.M."/>
            <person name="Scherer S.E."/>
            <person name="Bouck J.B."/>
            <person name="Sodergren E.J."/>
            <person name="Worley K.C."/>
            <person name="Rives C.M."/>
            <person name="Gorrell J.H."/>
            <person name="Metzker M.L."/>
            <person name="Naylor S.L."/>
            <person name="Kucherlapati R.S."/>
            <person name="Nelson D.L."/>
            <person name="Weinstock G.M."/>
            <person name="Sakaki Y."/>
            <person name="Fujiyama A."/>
            <person name="Hattori M."/>
            <person name="Yada T."/>
            <person name="Toyoda A."/>
            <person name="Itoh T."/>
            <person name="Kawagoe C."/>
            <person name="Watanabe H."/>
            <person name="Totoki Y."/>
            <person name="Taylor T."/>
            <person name="Weissenbach J."/>
            <person name="Heilig R."/>
            <person name="Saurin W."/>
            <person name="Artiguenave F."/>
            <person name="Brottier P."/>
            <person name="Bruls T."/>
            <person name="Pelletier E."/>
            <person name="Robert C."/>
            <person name="Wincker P."/>
            <person name="Smith D.R."/>
            <person name="Doucette-Stamm L."/>
            <person name="Rubenfield M."/>
            <person name="Weinstock K."/>
            <person name="Lee H.M."/>
            <person name="Dubois J."/>
            <person name="Rosenthal A."/>
            <person name="Platzer M."/>
            <person name="Nyakatura G."/>
            <person name="Taudien S."/>
            <person name="Rump A."/>
            <person name="Yang H."/>
            <person name="Yu J."/>
            <person name="Wang J."/>
            <person name="Huang G."/>
            <person name="Gu J."/>
            <person name="Hood L."/>
            <person name="Rowen L."/>
            <person name="Madan A."/>
            <person name="Qin S."/>
            <person name="Davis R.W."/>
            <person name="Federspiel N.A."/>
            <person name="Abola A.P."/>
            <person name="Proctor M.J."/>
            <person name="Myers R.M."/>
            <person name="Schmutz J."/>
            <person name="Dickson M."/>
            <person name="Grimwood J."/>
            <person name="Cox D.R."/>
            <person name="Olson M.V."/>
            <person name="Kaul R."/>
            <person name="Raymond C."/>
            <person name="Shimizu N."/>
            <person name="Kawasaki K."/>
            <person name="Minoshima S."/>
            <person name="Evans G.A."/>
            <person name="Athanasiou M."/>
            <person name="Schultz R."/>
            <person name="Roe B.A."/>
            <person name="Chen F."/>
            <person name="Pan H."/>
            <person name="Ramser J."/>
            <person name="Lehrach H."/>
            <person name="Reinhardt R."/>
            <person name="McCombie W.R."/>
            <person name="de la Bastide M."/>
            <person name="Dedhia N."/>
            <person name="Blocker H."/>
            <person name="Hornischer K."/>
            <person name="Nordsiek G."/>
            <person name="Agarwala R."/>
            <person name="Aravind L."/>
            <person name="Bailey J.A."/>
            <person name="Bateman A."/>
            <person name="Batzoglou S."/>
            <person name="Birney E."/>
            <person name="Bork P."/>
            <person name="Brown D.G."/>
            <person name="Burge C.B."/>
            <person name="Cerutti L."/>
            <person name="Chen H.C."/>
            <person name="Church D."/>
            <person name="Clamp M."/>
            <person name="Copley R.R."/>
            <person name="Doerks T."/>
            <person name="Eddy S.R."/>
            <person name="Eichler E.E."/>
            <person name="Furey T.S."/>
            <person name="Galagan J."/>
            <person name="Gilbert J.G."/>
            <person name="Harmon C."/>
            <person name="Hayashizaki Y."/>
            <person name="Haussler D."/>
            <person name="Hermjakob H."/>
            <person name="Hokamp K."/>
            <person name="Jang W."/>
            <person name="Johnson L.S."/>
            <person name="Jones T.A."/>
            <person name="Kasif S."/>
            <person name="Kaspryzk A."/>
            <person name="Kennedy S."/>
            <person name="Kent W.J."/>
            <person name="Kitts P."/>
            <person name="Koonin E.V."/>
            <person name="Korf I."/>
            <person name="Kulp D."/>
            <person name="Lancet D."/>
            <person name="Lowe T.M."/>
            <person name="McLysaght A."/>
            <person name="Mikkelsen T."/>
            <person name="Moran J.V."/>
            <person name="Mulder N."/>
            <person name="Pollara V.J."/>
            <person name="Ponting C.P."/>
            <person name="Schuler G."/>
            <person name="Schultz J."/>
            <person name="Slater G."/>
            <person name="Smit A.F."/>
            <person name="Stupka E."/>
            <person name="Szustakowski J."/>
            <person name="Thierry-Mieg D."/>
            <person name="Thierry-Mieg J."/>
            <person name="Wagner L."/>
            <person name="Wallis J."/>
            <person name="Wheeler R."/>
            <person name="Williams A."/>
            <person name="Wolf Y.I."/>
            <person name="Wolfe K.H."/>
            <person name="Yang S.P."/>
            <person name="Yeh R.F."/>
            <person name="Collins F."/>
            <person name="Guyer M.S."/>
            <person name="Peterson J."/>
            <person name="Felsenfeld A."/>
            <person name="Wetterstrand K.A."/>
            <person name="Patrinos A."/>
            <person name="Morgan M.J."/>
            <person name="de Jong P."/>
            <person name="Catanese J.J."/>
            <person name="Osoegawa K."/>
            <person name="Shizuya H."/>
            <person name="Choi S."/>
            <person name="Chen Y.J."/>
        </authorList>
    </citation>
    <scope>NUCLEOTIDE SEQUENCE [LARGE SCALE GENOMIC DNA]</scope>
</reference>
<feature type="region of interest" description="Disordered" evidence="1">
    <location>
        <begin position="1"/>
        <end position="25"/>
    </location>
</feature>
<feature type="compositionally biased region" description="Basic and acidic residues" evidence="1">
    <location>
        <begin position="7"/>
        <end position="17"/>
    </location>
</feature>
<dbReference type="ExpressionAtlas" id="A0A6Q8PFV6">
    <property type="expression patterns" value="baseline and differential"/>
</dbReference>
<protein>
    <submittedName>
        <fullName evidence="2">Kinesin family member 5A</fullName>
    </submittedName>
</protein>
<dbReference type="OpenTargets" id="ENSG00000155980"/>
<dbReference type="EMBL" id="AC022506">
    <property type="status" value="NOT_ANNOTATED_CDS"/>
    <property type="molecule type" value="Genomic_DNA"/>
</dbReference>
<evidence type="ECO:0007829" key="4">
    <source>
        <dbReference type="PeptideAtlas" id="A0A6Q8PFV6"/>
    </source>
</evidence>